<sequence>MSLGHLPRAHTSLLTSPPHSEAQAARRRRLPPRNKPLPTHGSSAIFSHPRNPGSNPSRTRRGARKDPTFRLSPLSVSHLNGRLARTDGRLPGLWRGDAGRLHLRPKRAQ</sequence>
<proteinExistence type="predicted"/>
<dbReference type="Proteomes" id="UP000479710">
    <property type="component" value="Unassembled WGS sequence"/>
</dbReference>
<organism evidence="2 3">
    <name type="scientific">Oryza meyeriana var. granulata</name>
    <dbReference type="NCBI Taxonomy" id="110450"/>
    <lineage>
        <taxon>Eukaryota</taxon>
        <taxon>Viridiplantae</taxon>
        <taxon>Streptophyta</taxon>
        <taxon>Embryophyta</taxon>
        <taxon>Tracheophyta</taxon>
        <taxon>Spermatophyta</taxon>
        <taxon>Magnoliopsida</taxon>
        <taxon>Liliopsida</taxon>
        <taxon>Poales</taxon>
        <taxon>Poaceae</taxon>
        <taxon>BOP clade</taxon>
        <taxon>Oryzoideae</taxon>
        <taxon>Oryzeae</taxon>
        <taxon>Oryzinae</taxon>
        <taxon>Oryza</taxon>
        <taxon>Oryza meyeriana</taxon>
    </lineage>
</organism>
<evidence type="ECO:0000313" key="3">
    <source>
        <dbReference type="Proteomes" id="UP000479710"/>
    </source>
</evidence>
<feature type="non-terminal residue" evidence="2">
    <location>
        <position position="109"/>
    </location>
</feature>
<gene>
    <name evidence="2" type="ORF">E2562_037520</name>
</gene>
<evidence type="ECO:0000256" key="1">
    <source>
        <dbReference type="SAM" id="MobiDB-lite"/>
    </source>
</evidence>
<feature type="region of interest" description="Disordered" evidence="1">
    <location>
        <begin position="1"/>
        <end position="72"/>
    </location>
</feature>
<evidence type="ECO:0000313" key="2">
    <source>
        <dbReference type="EMBL" id="KAF0897474.1"/>
    </source>
</evidence>
<protein>
    <submittedName>
        <fullName evidence="2">Uncharacterized protein</fullName>
    </submittedName>
</protein>
<dbReference type="EMBL" id="SPHZ02000010">
    <property type="protein sequence ID" value="KAF0897474.1"/>
    <property type="molecule type" value="Genomic_DNA"/>
</dbReference>
<name>A0A6G1CCG1_9ORYZ</name>
<dbReference type="AlphaFoldDB" id="A0A6G1CCG1"/>
<keyword evidence="3" id="KW-1185">Reference proteome</keyword>
<comment type="caution">
    <text evidence="2">The sequence shown here is derived from an EMBL/GenBank/DDBJ whole genome shotgun (WGS) entry which is preliminary data.</text>
</comment>
<accession>A0A6G1CCG1</accession>
<reference evidence="2 3" key="1">
    <citation type="submission" date="2019-11" db="EMBL/GenBank/DDBJ databases">
        <title>Whole genome sequence of Oryza granulata.</title>
        <authorList>
            <person name="Li W."/>
        </authorList>
    </citation>
    <scope>NUCLEOTIDE SEQUENCE [LARGE SCALE GENOMIC DNA]</scope>
    <source>
        <strain evidence="3">cv. Menghai</strain>
        <tissue evidence="2">Leaf</tissue>
    </source>
</reference>